<dbReference type="EC" id="2.1.1.-" evidence="6"/>
<name>A0A6N4UUA8_9MYCO</name>
<dbReference type="InterPro" id="IPR029063">
    <property type="entry name" value="SAM-dependent_MTases_sf"/>
</dbReference>
<dbReference type="SUPFAM" id="SSF53335">
    <property type="entry name" value="S-adenosyl-L-methionine-dependent methyltransferases"/>
    <property type="match status" value="1"/>
</dbReference>
<dbReference type="PANTHER" id="PTHR43619">
    <property type="entry name" value="S-ADENOSYL-L-METHIONINE-DEPENDENT METHYLTRANSFERASE YKTD-RELATED"/>
    <property type="match status" value="1"/>
</dbReference>
<keyword evidence="4 7" id="KW-0808">Transferase</keyword>
<evidence type="ECO:0000313" key="8">
    <source>
        <dbReference type="Proteomes" id="UP000466906"/>
    </source>
</evidence>
<evidence type="ECO:0000256" key="1">
    <source>
        <dbReference type="ARBA" id="ARBA00003907"/>
    </source>
</evidence>
<dbReference type="RefSeq" id="WP_163664157.1">
    <property type="nucleotide sequence ID" value="NZ_AP022565.1"/>
</dbReference>
<comment type="function">
    <text evidence="1 6">Exhibits S-adenosyl-L-methionine-dependent methyltransferase activity.</text>
</comment>
<dbReference type="Pfam" id="PF04072">
    <property type="entry name" value="LCM"/>
    <property type="match status" value="1"/>
</dbReference>
<accession>A0A6N4UUA8</accession>
<dbReference type="EMBL" id="AP022565">
    <property type="protein sequence ID" value="BBX27267.1"/>
    <property type="molecule type" value="Genomic_DNA"/>
</dbReference>
<evidence type="ECO:0000313" key="7">
    <source>
        <dbReference type="EMBL" id="BBX27267.1"/>
    </source>
</evidence>
<dbReference type="Proteomes" id="UP000466906">
    <property type="component" value="Chromosome"/>
</dbReference>
<keyword evidence="3 6" id="KW-0489">Methyltransferase</keyword>
<evidence type="ECO:0000256" key="2">
    <source>
        <dbReference type="ARBA" id="ARBA00008138"/>
    </source>
</evidence>
<dbReference type="InterPro" id="IPR007213">
    <property type="entry name" value="Ppm1/Ppm2/Tcmp"/>
</dbReference>
<dbReference type="KEGG" id="malv:MALV_23920"/>
<evidence type="ECO:0000256" key="5">
    <source>
        <dbReference type="ARBA" id="ARBA00022691"/>
    </source>
</evidence>
<gene>
    <name evidence="7" type="ORF">MALV_23920</name>
</gene>
<organism evidence="7 8">
    <name type="scientific">Mycolicibacterium alvei</name>
    <dbReference type="NCBI Taxonomy" id="67081"/>
    <lineage>
        <taxon>Bacteria</taxon>
        <taxon>Bacillati</taxon>
        <taxon>Actinomycetota</taxon>
        <taxon>Actinomycetes</taxon>
        <taxon>Mycobacteriales</taxon>
        <taxon>Mycobacteriaceae</taxon>
        <taxon>Mycolicibacterium</taxon>
    </lineage>
</organism>
<protein>
    <recommendedName>
        <fullName evidence="6">S-adenosyl-L-methionine-dependent methyltransferase</fullName>
        <ecNumber evidence="6">2.1.1.-</ecNumber>
    </recommendedName>
</protein>
<evidence type="ECO:0000256" key="6">
    <source>
        <dbReference type="RuleBase" id="RU362030"/>
    </source>
</evidence>
<dbReference type="AlphaFoldDB" id="A0A6N4UUA8"/>
<keyword evidence="5 6" id="KW-0949">S-adenosyl-L-methionine</keyword>
<comment type="similarity">
    <text evidence="2 6">Belongs to the UPF0677 family.</text>
</comment>
<keyword evidence="8" id="KW-1185">Reference proteome</keyword>
<evidence type="ECO:0000256" key="4">
    <source>
        <dbReference type="ARBA" id="ARBA00022679"/>
    </source>
</evidence>
<dbReference type="Gene3D" id="3.40.50.150">
    <property type="entry name" value="Vaccinia Virus protein VP39"/>
    <property type="match status" value="1"/>
</dbReference>
<dbReference type="NCBIfam" id="TIGR00027">
    <property type="entry name" value="mthyl_TIGR00027"/>
    <property type="match status" value="1"/>
</dbReference>
<reference evidence="7 8" key="1">
    <citation type="journal article" date="2019" name="Emerg. Microbes Infect.">
        <title>Comprehensive subspecies identification of 175 nontuberculous mycobacteria species based on 7547 genomic profiles.</title>
        <authorList>
            <person name="Matsumoto Y."/>
            <person name="Kinjo T."/>
            <person name="Motooka D."/>
            <person name="Nabeya D."/>
            <person name="Jung N."/>
            <person name="Uechi K."/>
            <person name="Horii T."/>
            <person name="Iida T."/>
            <person name="Fujita J."/>
            <person name="Nakamura S."/>
        </authorList>
    </citation>
    <scope>NUCLEOTIDE SEQUENCE [LARGE SCALE GENOMIC DNA]</scope>
    <source>
        <strain evidence="7 8">JCM 12272</strain>
    </source>
</reference>
<dbReference type="GO" id="GO:0032259">
    <property type="term" value="P:methylation"/>
    <property type="evidence" value="ECO:0007669"/>
    <property type="project" value="UniProtKB-KW"/>
</dbReference>
<proteinExistence type="inferred from homology"/>
<dbReference type="GO" id="GO:0008168">
    <property type="term" value="F:methyltransferase activity"/>
    <property type="evidence" value="ECO:0007669"/>
    <property type="project" value="UniProtKB-UniRule"/>
</dbReference>
<dbReference type="InterPro" id="IPR011610">
    <property type="entry name" value="SAM_mthyl_Trfase_ML2640-like"/>
</dbReference>
<evidence type="ECO:0000256" key="3">
    <source>
        <dbReference type="ARBA" id="ARBA00022603"/>
    </source>
</evidence>
<dbReference type="PANTHER" id="PTHR43619:SF2">
    <property type="entry name" value="S-ADENOSYL-L-METHIONINE-DEPENDENT METHYLTRANSFERASES SUPERFAMILY PROTEIN"/>
    <property type="match status" value="1"/>
</dbReference>
<sequence length="310" mass="33410">MTRTEGDSWDLANSVGATATGVAASRALATKQPEPLIDDPFADALVRAVGLEHSIRLADGDVCVEGDLMLDKQRMCEQIAVRTRFFDDFFATAVGDGNSTTAVGDGIRQAVILASGLDTRAYRLDWPAGSVVFEVDQPAVLEFKTRTLTGLGAEPAAELHTVPVDLRDDWPKALRDNGFDPQAPTAWIAEGLLIYLPPEAQDRLLDNITALSAPGSRLATEHMDAASLTGKWSERVTEWSKKVGSDVDLMDLFYSGERTAARDHLTALGWDATVQPTRAAYESHGFPYPDELADLAGDSGYLSAILNTSN</sequence>